<feature type="domain" description="Novel STAND NTPase 3" evidence="1">
    <location>
        <begin position="203"/>
        <end position="333"/>
    </location>
</feature>
<name>A0A2U2BZG7_9BACT</name>
<organism evidence="2 3">
    <name type="scientific">Aliarcobacter skirrowii</name>
    <dbReference type="NCBI Taxonomy" id="28200"/>
    <lineage>
        <taxon>Bacteria</taxon>
        <taxon>Pseudomonadati</taxon>
        <taxon>Campylobacterota</taxon>
        <taxon>Epsilonproteobacteria</taxon>
        <taxon>Campylobacterales</taxon>
        <taxon>Arcobacteraceae</taxon>
        <taxon>Aliarcobacter</taxon>
    </lineage>
</organism>
<comment type="caution">
    <text evidence="2">The sequence shown here is derived from an EMBL/GenBank/DDBJ whole genome shotgun (WGS) entry which is preliminary data.</text>
</comment>
<dbReference type="CDD" id="cd00009">
    <property type="entry name" value="AAA"/>
    <property type="match status" value="1"/>
</dbReference>
<dbReference type="AlphaFoldDB" id="A0A2U2BZG7"/>
<reference evidence="2 3" key="1">
    <citation type="submission" date="2018-05" db="EMBL/GenBank/DDBJ databases">
        <title>Antimicrobial susceptibility testing and genomic analysis of Arcobacter skirrowii strains and one Arcobacter butzleri isolated from German poultry farms.</title>
        <authorList>
            <person name="Haenel I."/>
            <person name="Hotzel H."/>
            <person name="Tomaso H."/>
            <person name="Busch A."/>
        </authorList>
    </citation>
    <scope>NUCLEOTIDE SEQUENCE [LARGE SCALE GENOMIC DNA]</scope>
    <source>
        <strain evidence="3">v</strain>
    </source>
</reference>
<evidence type="ECO:0000313" key="3">
    <source>
        <dbReference type="Proteomes" id="UP000245014"/>
    </source>
</evidence>
<proteinExistence type="predicted"/>
<dbReference type="EMBL" id="QEYI01000006">
    <property type="protein sequence ID" value="PWE20624.1"/>
    <property type="molecule type" value="Genomic_DNA"/>
</dbReference>
<protein>
    <recommendedName>
        <fullName evidence="1">Novel STAND NTPase 3 domain-containing protein</fullName>
    </recommendedName>
</protein>
<dbReference type="RefSeq" id="WP_133243878.1">
    <property type="nucleotide sequence ID" value="NZ_QEYI01000006.1"/>
</dbReference>
<dbReference type="Proteomes" id="UP000245014">
    <property type="component" value="Unassembled WGS sequence"/>
</dbReference>
<evidence type="ECO:0000259" key="1">
    <source>
        <dbReference type="Pfam" id="PF20720"/>
    </source>
</evidence>
<gene>
    <name evidence="2" type="ORF">DF188_07375</name>
</gene>
<sequence length="727" mass="87051">MSKYQFPPLKDEKEFENLINDLCREEYKIDFQVYGRKGQKQLGIDGLSFDKTRKLIVYQCKNKLINREDSKIQNELLKDIENEVQMASIEFTNINKFIFANSFKQDTILQNKAIELTNQYRFTIIVWSWEEIEKLLEVHNNVAKHYYPYFFDKTILTEQDIKQKFKENSVLLLSSSNLYIEKNFIEMPEVNKINEFINKDEYQKNLLVITGKAGIGKTALLSKIQSNLIENNIAYLSIKSDKFDIEDKDSFSKFFGVENILHSIKQLARKEKVVILIDQLDALSLTMSSNQKTINIILEFIEQLKHISNIRIIVSIREYDLKNDPLFKSLNDSNIINTQLLSLEYVNTKLKSYVKESVKLNDTLIELLRTPLHLSIFIELYPNDNSCISIKTLQDLYNKFWEQKINNKLTNKIIRDNTKKLLSSIVQKMNEIKKIEVPILYFEDEVEELTLLFSNGILKQENNKISFFHQTFYDYVFARDFMKKDISLFAYILTTSQDLSIREQFKQIIQFLRGTDEDKYLLELENIFYSDKIRFHIKLLLISYLGSIENPTNEEFTFILKFFNKIENFKIYFIESWISSDWLIYFHKASFFNNENFKKYNLHYKLEIFVNKEPSLVLEILDNYECESEIKNKAIMLSLEKLEKWSQYSFEIFSKYYHLLYKENIVIDTYKFFEKIYLYNKKYAIDLFFNFLNTQTKKIKDYNEIKEILNYQWNKIFIFLLETNDVY</sequence>
<dbReference type="Gene3D" id="3.40.50.300">
    <property type="entry name" value="P-loop containing nucleotide triphosphate hydrolases"/>
    <property type="match status" value="1"/>
</dbReference>
<evidence type="ECO:0000313" key="2">
    <source>
        <dbReference type="EMBL" id="PWE20624.1"/>
    </source>
</evidence>
<feature type="non-terminal residue" evidence="2">
    <location>
        <position position="727"/>
    </location>
</feature>
<dbReference type="Pfam" id="PF20720">
    <property type="entry name" value="nSTAND3"/>
    <property type="match status" value="1"/>
</dbReference>
<dbReference type="InterPro" id="IPR049050">
    <property type="entry name" value="nSTAND3"/>
</dbReference>
<accession>A0A2U2BZG7</accession>
<dbReference type="InterPro" id="IPR027417">
    <property type="entry name" value="P-loop_NTPase"/>
</dbReference>
<dbReference type="SUPFAM" id="SSF52540">
    <property type="entry name" value="P-loop containing nucleoside triphosphate hydrolases"/>
    <property type="match status" value="1"/>
</dbReference>